<reference evidence="6 7" key="1">
    <citation type="submission" date="2016-12" db="EMBL/GenBank/DDBJ databases">
        <title>Draft genome sequences of strains Salinicola socius SMB35, Salinicola sp. MH3R3-1 and Chromohalobacter sp. SMB17 from the Verkhnekamsk potash mining region of Russia.</title>
        <authorList>
            <person name="Mavrodi D.V."/>
            <person name="Olsson B.E."/>
            <person name="Korsakova E.S."/>
            <person name="Pyankova A."/>
            <person name="Mavrodi O.V."/>
            <person name="Plotnikova E.G."/>
        </authorList>
    </citation>
    <scope>NUCLEOTIDE SEQUENCE [LARGE SCALE GENOMIC DNA]</scope>
    <source>
        <strain evidence="6 7">SMB35</strain>
    </source>
</reference>
<dbReference type="CDD" id="cd07402">
    <property type="entry name" value="MPP_GpdQ"/>
    <property type="match status" value="1"/>
</dbReference>
<dbReference type="Pfam" id="PF00149">
    <property type="entry name" value="Metallophos"/>
    <property type="match status" value="1"/>
</dbReference>
<dbReference type="Gene3D" id="3.60.21.10">
    <property type="match status" value="1"/>
</dbReference>
<proteinExistence type="inferred from homology"/>
<comment type="similarity">
    <text evidence="4">Belongs to the cyclic nucleotide phosphodiesterase class-III family.</text>
</comment>
<evidence type="ECO:0000256" key="4">
    <source>
        <dbReference type="ARBA" id="ARBA00025742"/>
    </source>
</evidence>
<protein>
    <submittedName>
        <fullName evidence="6">Metallophosphoesterase</fullName>
    </submittedName>
</protein>
<evidence type="ECO:0000256" key="2">
    <source>
        <dbReference type="ARBA" id="ARBA00022801"/>
    </source>
</evidence>
<keyword evidence="2" id="KW-0378">Hydrolase</keyword>
<dbReference type="SUPFAM" id="SSF56300">
    <property type="entry name" value="Metallo-dependent phosphatases"/>
    <property type="match status" value="1"/>
</dbReference>
<dbReference type="InterPro" id="IPR004843">
    <property type="entry name" value="Calcineurin-like_PHP"/>
</dbReference>
<dbReference type="PANTHER" id="PTHR42988">
    <property type="entry name" value="PHOSPHOHYDROLASE"/>
    <property type="match status" value="1"/>
</dbReference>
<dbReference type="STRING" id="404433.BTW07_09905"/>
<feature type="domain" description="Calcineurin-like phosphoesterase" evidence="5">
    <location>
        <begin position="1"/>
        <end position="183"/>
    </location>
</feature>
<keyword evidence="7" id="KW-1185">Reference proteome</keyword>
<dbReference type="InterPro" id="IPR026575">
    <property type="entry name" value="GpdQ/CpdA-like"/>
</dbReference>
<dbReference type="AlphaFoldDB" id="A0A1Q8SSV3"/>
<evidence type="ECO:0000313" key="7">
    <source>
        <dbReference type="Proteomes" id="UP000186878"/>
    </source>
</evidence>
<comment type="caution">
    <text evidence="6">The sequence shown here is derived from an EMBL/GenBank/DDBJ whole genome shotgun (WGS) entry which is preliminary data.</text>
</comment>
<dbReference type="EMBL" id="MSDO01000011">
    <property type="protein sequence ID" value="OLO04452.1"/>
    <property type="molecule type" value="Genomic_DNA"/>
</dbReference>
<dbReference type="RefSeq" id="WP_075570008.1">
    <property type="nucleotide sequence ID" value="NZ_MSDO01000011.1"/>
</dbReference>
<dbReference type="InterPro" id="IPR029052">
    <property type="entry name" value="Metallo-depent_PP-like"/>
</dbReference>
<keyword evidence="3" id="KW-0408">Iron</keyword>
<evidence type="ECO:0000256" key="3">
    <source>
        <dbReference type="ARBA" id="ARBA00023004"/>
    </source>
</evidence>
<evidence type="ECO:0000259" key="5">
    <source>
        <dbReference type="Pfam" id="PF00149"/>
    </source>
</evidence>
<sequence>MRLVQITDCHLLADPEGTSRKGTPLRQLHAIVDRAKAIRPDIVLVTGDIAQDETPAAYRHARRAFATLGCPWFWIPGNHDQPELMDECHPFHEDLDLGDWRVLLLNSRISGQPGGELGQDQLQRLAWQLEADERPTLIALHHPPLEVGSVWMDAIGLKDRDALWQTLAPYPQVRALFCGHIHQAFAAWQGLVAVYGCPSTSDQFLPRSHEFATDEASRPGLRVVDLRGKTLATWVERVDL</sequence>
<accession>A0A1Q8SSV3</accession>
<dbReference type="InterPro" id="IPR050884">
    <property type="entry name" value="CNP_phosphodiesterase-III"/>
</dbReference>
<dbReference type="PANTHER" id="PTHR42988:SF2">
    <property type="entry name" value="CYCLIC NUCLEOTIDE PHOSPHODIESTERASE CBUA0032-RELATED"/>
    <property type="match status" value="1"/>
</dbReference>
<evidence type="ECO:0000313" key="6">
    <source>
        <dbReference type="EMBL" id="OLO04452.1"/>
    </source>
</evidence>
<keyword evidence="1" id="KW-0479">Metal-binding</keyword>
<gene>
    <name evidence="6" type="ORF">BTW07_09905</name>
</gene>
<name>A0A1Q8SSV3_9GAMM</name>
<organism evidence="6 7">
    <name type="scientific">Salinicola socius</name>
    <dbReference type="NCBI Taxonomy" id="404433"/>
    <lineage>
        <taxon>Bacteria</taxon>
        <taxon>Pseudomonadati</taxon>
        <taxon>Pseudomonadota</taxon>
        <taxon>Gammaproteobacteria</taxon>
        <taxon>Oceanospirillales</taxon>
        <taxon>Halomonadaceae</taxon>
        <taxon>Salinicola</taxon>
    </lineage>
</organism>
<evidence type="ECO:0000256" key="1">
    <source>
        <dbReference type="ARBA" id="ARBA00022723"/>
    </source>
</evidence>
<dbReference type="OrthoDB" id="9784378at2"/>
<dbReference type="GO" id="GO:0004112">
    <property type="term" value="F:cyclic-nucleotide phosphodiesterase activity"/>
    <property type="evidence" value="ECO:0007669"/>
    <property type="project" value="InterPro"/>
</dbReference>
<dbReference type="Proteomes" id="UP000186878">
    <property type="component" value="Unassembled WGS sequence"/>
</dbReference>
<dbReference type="GO" id="GO:0046872">
    <property type="term" value="F:metal ion binding"/>
    <property type="evidence" value="ECO:0007669"/>
    <property type="project" value="UniProtKB-KW"/>
</dbReference>